<evidence type="ECO:0000256" key="1">
    <source>
        <dbReference type="ARBA" id="ARBA00022553"/>
    </source>
</evidence>
<dbReference type="SMART" id="SM00448">
    <property type="entry name" value="REC"/>
    <property type="match status" value="1"/>
</dbReference>
<evidence type="ECO:0000313" key="5">
    <source>
        <dbReference type="EMBL" id="MTB96952.1"/>
    </source>
</evidence>
<keyword evidence="1" id="KW-0597">Phosphoprotein</keyword>
<sequence>MSEEGGTVRVLVVDDDPIVRSALTLMLGGQADLEVVGEAGDGREGVLLVDRLRPDIVLMDIRMPVLDGLEATRRLHRLPDPPRVIVLTTFDADEHVVEALAAGADGFLLKDTAPAQIVEALRKVAEGEPMLSPSVTRTLIDRLRAAQAEPADDRAARAEARLALLTDREREVALAVGRGLSNAEVARELHLSVPTVKAHVSRLFEKLVVTNRVQIAMCVHDAGLV</sequence>
<comment type="caution">
    <text evidence="5">The sequence shown here is derived from an EMBL/GenBank/DDBJ whole genome shotgun (WGS) entry which is preliminary data.</text>
</comment>
<dbReference type="InterPro" id="IPR039420">
    <property type="entry name" value="WalR-like"/>
</dbReference>
<dbReference type="CDD" id="cd06170">
    <property type="entry name" value="LuxR_C_like"/>
    <property type="match status" value="1"/>
</dbReference>
<dbReference type="GO" id="GO:0006355">
    <property type="term" value="P:regulation of DNA-templated transcription"/>
    <property type="evidence" value="ECO:0007669"/>
    <property type="project" value="InterPro"/>
</dbReference>
<dbReference type="InterPro" id="IPR000792">
    <property type="entry name" value="Tscrpt_reg_LuxR_C"/>
</dbReference>
<organism evidence="5 6">
    <name type="scientific">Nocardioides marmotae</name>
    <dbReference type="NCBI Taxonomy" id="2663857"/>
    <lineage>
        <taxon>Bacteria</taxon>
        <taxon>Bacillati</taxon>
        <taxon>Actinomycetota</taxon>
        <taxon>Actinomycetes</taxon>
        <taxon>Propionibacteriales</taxon>
        <taxon>Nocardioidaceae</taxon>
        <taxon>Nocardioides</taxon>
    </lineage>
</organism>
<evidence type="ECO:0000256" key="3">
    <source>
        <dbReference type="ARBA" id="ARBA00023125"/>
    </source>
</evidence>
<dbReference type="Proteomes" id="UP000433406">
    <property type="component" value="Unassembled WGS sequence"/>
</dbReference>
<gene>
    <name evidence="5" type="ORF">GGQ22_17910</name>
</gene>
<dbReference type="PROSITE" id="PS00622">
    <property type="entry name" value="HTH_LUXR_1"/>
    <property type="match status" value="1"/>
</dbReference>
<proteinExistence type="predicted"/>
<dbReference type="SUPFAM" id="SSF46894">
    <property type="entry name" value="C-terminal effector domain of the bipartite response regulators"/>
    <property type="match status" value="1"/>
</dbReference>
<evidence type="ECO:0000256" key="2">
    <source>
        <dbReference type="ARBA" id="ARBA00023015"/>
    </source>
</evidence>
<dbReference type="RefSeq" id="WP_154616710.1">
    <property type="nucleotide sequence ID" value="NZ_CP053660.1"/>
</dbReference>
<name>A0A6I3JFW3_9ACTN</name>
<dbReference type="InterPro" id="IPR016032">
    <property type="entry name" value="Sig_transdc_resp-reg_C-effctor"/>
</dbReference>
<dbReference type="GO" id="GO:0003677">
    <property type="term" value="F:DNA binding"/>
    <property type="evidence" value="ECO:0007669"/>
    <property type="project" value="UniProtKB-KW"/>
</dbReference>
<keyword evidence="3" id="KW-0238">DNA-binding</keyword>
<dbReference type="PRINTS" id="PR00038">
    <property type="entry name" value="HTHLUXR"/>
</dbReference>
<dbReference type="PROSITE" id="PS50110">
    <property type="entry name" value="RESPONSE_REGULATORY"/>
    <property type="match status" value="1"/>
</dbReference>
<evidence type="ECO:0000313" key="6">
    <source>
        <dbReference type="Proteomes" id="UP000433406"/>
    </source>
</evidence>
<dbReference type="PANTHER" id="PTHR43214:SF24">
    <property type="entry name" value="TRANSCRIPTIONAL REGULATORY PROTEIN NARL-RELATED"/>
    <property type="match status" value="1"/>
</dbReference>
<keyword evidence="6" id="KW-1185">Reference proteome</keyword>
<dbReference type="AlphaFoldDB" id="A0A6I3JFW3"/>
<dbReference type="Pfam" id="PF00196">
    <property type="entry name" value="GerE"/>
    <property type="match status" value="1"/>
</dbReference>
<dbReference type="SMART" id="SM00421">
    <property type="entry name" value="HTH_LUXR"/>
    <property type="match status" value="1"/>
</dbReference>
<evidence type="ECO:0000256" key="4">
    <source>
        <dbReference type="ARBA" id="ARBA00023163"/>
    </source>
</evidence>
<dbReference type="PANTHER" id="PTHR43214">
    <property type="entry name" value="TWO-COMPONENT RESPONSE REGULATOR"/>
    <property type="match status" value="1"/>
</dbReference>
<keyword evidence="2" id="KW-0805">Transcription regulation</keyword>
<dbReference type="InterPro" id="IPR058245">
    <property type="entry name" value="NreC/VraR/RcsB-like_REC"/>
</dbReference>
<reference evidence="5 6" key="1">
    <citation type="submission" date="2019-10" db="EMBL/GenBank/DDBJ databases">
        <title>Nocardioides novel species isolated from the excrement of Marmot.</title>
        <authorList>
            <person name="Zhang G."/>
        </authorList>
    </citation>
    <scope>NUCLEOTIDE SEQUENCE [LARGE SCALE GENOMIC DNA]</scope>
    <source>
        <strain evidence="6">zg-579</strain>
    </source>
</reference>
<dbReference type="Gene3D" id="3.40.50.2300">
    <property type="match status" value="1"/>
</dbReference>
<dbReference type="GO" id="GO:0000160">
    <property type="term" value="P:phosphorelay signal transduction system"/>
    <property type="evidence" value="ECO:0007669"/>
    <property type="project" value="InterPro"/>
</dbReference>
<dbReference type="SUPFAM" id="SSF52172">
    <property type="entry name" value="CheY-like"/>
    <property type="match status" value="1"/>
</dbReference>
<dbReference type="PROSITE" id="PS50043">
    <property type="entry name" value="HTH_LUXR_2"/>
    <property type="match status" value="1"/>
</dbReference>
<dbReference type="EMBL" id="WLCI01000019">
    <property type="protein sequence ID" value="MTB96952.1"/>
    <property type="molecule type" value="Genomic_DNA"/>
</dbReference>
<dbReference type="InterPro" id="IPR001789">
    <property type="entry name" value="Sig_transdc_resp-reg_receiver"/>
</dbReference>
<protein>
    <submittedName>
        <fullName evidence="5">Response regulator</fullName>
    </submittedName>
</protein>
<dbReference type="Pfam" id="PF00072">
    <property type="entry name" value="Response_reg"/>
    <property type="match status" value="1"/>
</dbReference>
<keyword evidence="4" id="KW-0804">Transcription</keyword>
<dbReference type="InterPro" id="IPR011006">
    <property type="entry name" value="CheY-like_superfamily"/>
</dbReference>
<dbReference type="CDD" id="cd17535">
    <property type="entry name" value="REC_NarL-like"/>
    <property type="match status" value="1"/>
</dbReference>
<accession>A0A6I3JFW3</accession>